<keyword evidence="2" id="KW-0812">Transmembrane</keyword>
<keyword evidence="2" id="KW-1133">Transmembrane helix</keyword>
<dbReference type="EMBL" id="DVMM01000027">
    <property type="protein sequence ID" value="HIU28936.1"/>
    <property type="molecule type" value="Genomic_DNA"/>
</dbReference>
<keyword evidence="2" id="KW-0472">Membrane</keyword>
<dbReference type="SUPFAM" id="SSF49344">
    <property type="entry name" value="CBD9-like"/>
    <property type="match status" value="1"/>
</dbReference>
<evidence type="ECO:0000256" key="3">
    <source>
        <dbReference type="SAM" id="SignalP"/>
    </source>
</evidence>
<reference evidence="4" key="1">
    <citation type="submission" date="2020-10" db="EMBL/GenBank/DDBJ databases">
        <authorList>
            <person name="Gilroy R."/>
        </authorList>
    </citation>
    <scope>NUCLEOTIDE SEQUENCE</scope>
    <source>
        <strain evidence="4">CHK195-4489</strain>
    </source>
</reference>
<accession>A0A9D1I5T9</accession>
<keyword evidence="3" id="KW-0732">Signal</keyword>
<name>A0A9D1I5T9_9CLOT</name>
<dbReference type="Gene3D" id="2.60.40.1190">
    <property type="match status" value="1"/>
</dbReference>
<dbReference type="AlphaFoldDB" id="A0A9D1I5T9"/>
<dbReference type="Proteomes" id="UP000824089">
    <property type="component" value="Unassembled WGS sequence"/>
</dbReference>
<comment type="caution">
    <text evidence="4">The sequence shown here is derived from an EMBL/GenBank/DDBJ whole genome shotgun (WGS) entry which is preliminary data.</text>
</comment>
<feature type="chain" id="PRO_5039325165" description="Carbohydrate-binding domain-containing protein" evidence="3">
    <location>
        <begin position="27"/>
        <end position="287"/>
    </location>
</feature>
<evidence type="ECO:0000256" key="1">
    <source>
        <dbReference type="SAM" id="MobiDB-lite"/>
    </source>
</evidence>
<gene>
    <name evidence="4" type="ORF">IAD50_01415</name>
</gene>
<evidence type="ECO:0008006" key="6">
    <source>
        <dbReference type="Google" id="ProtNLM"/>
    </source>
</evidence>
<evidence type="ECO:0000313" key="5">
    <source>
        <dbReference type="Proteomes" id="UP000824089"/>
    </source>
</evidence>
<protein>
    <recommendedName>
        <fullName evidence="6">Carbohydrate-binding domain-containing protein</fullName>
    </recommendedName>
</protein>
<reference evidence="4" key="2">
    <citation type="journal article" date="2021" name="PeerJ">
        <title>Extensive microbial diversity within the chicken gut microbiome revealed by metagenomics and culture.</title>
        <authorList>
            <person name="Gilroy R."/>
            <person name="Ravi A."/>
            <person name="Getino M."/>
            <person name="Pursley I."/>
            <person name="Horton D.L."/>
            <person name="Alikhan N.F."/>
            <person name="Baker D."/>
            <person name="Gharbi K."/>
            <person name="Hall N."/>
            <person name="Watson M."/>
            <person name="Adriaenssens E.M."/>
            <person name="Foster-Nyarko E."/>
            <person name="Jarju S."/>
            <person name="Secka A."/>
            <person name="Antonio M."/>
            <person name="Oren A."/>
            <person name="Chaudhuri R.R."/>
            <person name="La Ragione R."/>
            <person name="Hildebrand F."/>
            <person name="Pallen M.J."/>
        </authorList>
    </citation>
    <scope>NUCLEOTIDE SEQUENCE</scope>
    <source>
        <strain evidence="4">CHK195-4489</strain>
    </source>
</reference>
<feature type="region of interest" description="Disordered" evidence="1">
    <location>
        <begin position="233"/>
        <end position="255"/>
    </location>
</feature>
<feature type="transmembrane region" description="Helical" evidence="2">
    <location>
        <begin position="261"/>
        <end position="280"/>
    </location>
</feature>
<feature type="signal peptide" evidence="3">
    <location>
        <begin position="1"/>
        <end position="26"/>
    </location>
</feature>
<evidence type="ECO:0000256" key="2">
    <source>
        <dbReference type="SAM" id="Phobius"/>
    </source>
</evidence>
<organism evidence="4 5">
    <name type="scientific">Candidatus Egerieisoma faecipullorum</name>
    <dbReference type="NCBI Taxonomy" id="2840963"/>
    <lineage>
        <taxon>Bacteria</taxon>
        <taxon>Bacillati</taxon>
        <taxon>Bacillota</taxon>
        <taxon>Clostridia</taxon>
        <taxon>Eubacteriales</taxon>
        <taxon>Clostridiaceae</taxon>
        <taxon>Clostridiaceae incertae sedis</taxon>
        <taxon>Candidatus Egerieisoma</taxon>
    </lineage>
</organism>
<feature type="compositionally biased region" description="Polar residues" evidence="1">
    <location>
        <begin position="243"/>
        <end position="255"/>
    </location>
</feature>
<proteinExistence type="predicted"/>
<sequence>MRKKLFATILSVAVAVSMVLPFSVSAASAMSATAKAGDAVVDGTVSEGEYGDAFEMNADNTMTWAELSALSSPITYRFAWSEKGLYVAISYADSLDGGSQIQINCNPGGQLSADQQGLFVTIQPSGTVMLHNHSTALASLEGDATLVDVTSKVTVASSSADGTKTTEVFLPIDAFRITDTDFTFSAGEMACSAFAVIMKDGAAAEVAAAISGQITDWHIGTLGFGTLTLEAAAEDETPGEPSAPTTAPSDNDNPGTADSDWLIPAVCVAVLAAAVFVIVCRKTRIKV</sequence>
<evidence type="ECO:0000313" key="4">
    <source>
        <dbReference type="EMBL" id="HIU28936.1"/>
    </source>
</evidence>